<dbReference type="Gene3D" id="3.30.420.10">
    <property type="entry name" value="Ribonuclease H-like superfamily/Ribonuclease H"/>
    <property type="match status" value="1"/>
</dbReference>
<evidence type="ECO:0000313" key="3">
    <source>
        <dbReference type="Proteomes" id="UP001459277"/>
    </source>
</evidence>
<gene>
    <name evidence="2" type="ORF">SO802_005223</name>
</gene>
<dbReference type="PANTHER" id="PTHR33116">
    <property type="entry name" value="REVERSE TRANSCRIPTASE ZINC-BINDING DOMAIN-CONTAINING PROTEIN-RELATED-RELATED"/>
    <property type="match status" value="1"/>
</dbReference>
<keyword evidence="3" id="KW-1185">Reference proteome</keyword>
<dbReference type="CDD" id="cd06222">
    <property type="entry name" value="RNase_H_like"/>
    <property type="match status" value="1"/>
</dbReference>
<dbReference type="Pfam" id="PF00078">
    <property type="entry name" value="RVT_1"/>
    <property type="match status" value="1"/>
</dbReference>
<dbReference type="CDD" id="cd01650">
    <property type="entry name" value="RT_nLTR_like"/>
    <property type="match status" value="1"/>
</dbReference>
<dbReference type="SUPFAM" id="SSF56219">
    <property type="entry name" value="DNase I-like"/>
    <property type="match status" value="1"/>
</dbReference>
<dbReference type="EMBL" id="JAZDWU010000002">
    <property type="protein sequence ID" value="KAL0010115.1"/>
    <property type="molecule type" value="Genomic_DNA"/>
</dbReference>
<dbReference type="InterPro" id="IPR002156">
    <property type="entry name" value="RNaseH_domain"/>
</dbReference>
<name>A0AAW2DLB9_9ROSI</name>
<comment type="caution">
    <text evidence="2">The sequence shown here is derived from an EMBL/GenBank/DDBJ whole genome shotgun (WGS) entry which is preliminary data.</text>
</comment>
<dbReference type="GO" id="GO:0004523">
    <property type="term" value="F:RNA-DNA hybrid ribonuclease activity"/>
    <property type="evidence" value="ECO:0007669"/>
    <property type="project" value="InterPro"/>
</dbReference>
<proteinExistence type="predicted"/>
<dbReference type="InterPro" id="IPR005135">
    <property type="entry name" value="Endo/exonuclease/phosphatase"/>
</dbReference>
<dbReference type="Pfam" id="PF03372">
    <property type="entry name" value="Exo_endo_phos"/>
    <property type="match status" value="1"/>
</dbReference>
<sequence length="1189" mass="137268">MNCLVWNCRGLGNLRTGKELGDLIWPKDPSVVFLAETLAEEARLDTVQRSIDYEHKWVVPKEGRGGGLVLFWKSTVNLEVIDSSQYYIDTWIDRGSEHEWRFTGFYGELDTSRRVEAWDSLRTLNHHPQISWLCAGDFNELTRQEEKLGGAIRQHRQMQLFRDVIDECGFLDLGFVGNRFTWSKHFEDGHSIWEQLDRGLANDAWFLKFPGSIVHHLQCTSSDHCPLLINLLSLDPSPKKRIFKFEEMWLLDERCAEMVEASWSSYSVGHRDSDILKRVEICGRDLAWWNHNIFGNVRKELINKKALLVEAESAAIVSGQNGRVRKLKEEINILLDREARMWSQRSRTLWLKNGDNNTRFFHCRATKRHRKNKIRGIMDENNTWRVKSEEINSVLVKFYSDLFSTSRPNHQWPQLEYIPSMITEDMNSALTNTFTAVEVNEALKQMAPLKAPGPDGMPPLFFQHFWRVVDVDVTTSVLSWLNSGTIPHPLNHTFITLIPKIKNPKRVNDYYPISLCNVLYKIFSKVLANRLKKILPRIISEHQSTFTKNRLITDNILVAYESLHFMNNMRTGKTGYMAVKIDMSKAYDRAEWVYLENVMRKMGFSEKWIGLIMVCIKTVTYSILVNGEPQGLIQPTRGIRQGDPLSPFLFLLCTKGLHGLIQQSVRMRELKGLSISWHGPRLTHLLFADDSLLFRRATTVECRKIMEILDIYEEGSGQKVNKNKTAIFFSKSTLEDTKMEIKEAWGLQEIVHYDKYFGLPSLVGRKKKESFNFIKEKIWKKLQGWEGKLLSQAGREILIKAVIQAIPTYTMGCFKIPLGLCHEIESMVKKFWWGQRGDERKIHWLKWKKMTKSKMEGGLGFRDLAMFNDSLLAKHAWRLLQNPDSLFYNFFKARFFPNCSIMEAKESSTGSYAWRSILHGRDVLLRGCRWRVGNGRSVHIWQSSWLPRKHPTKVISPIIDSMADARVEILIDEATHRWNHSVIDGVFIPEEAKLIKSLPLPQQGVEDRLFWPFTQTGTYTSKSGYRFLKSEDESTDSATRSVEDRELWYAKENRAGVGVVIRNSEGLVLDSLSKLVLYAYSPLEIEVMATATALDFASDLGFQLAILETDSLVLVKALNEDTEFFSAVGLVLDEIRHKHHRCTAHVSHTILFDEIKDYWSIEFAKADIGPTRGCHSPRVAPSISVENRN</sequence>
<dbReference type="InterPro" id="IPR036691">
    <property type="entry name" value="Endo/exonu/phosph_ase_sf"/>
</dbReference>
<dbReference type="GO" id="GO:0003676">
    <property type="term" value="F:nucleic acid binding"/>
    <property type="evidence" value="ECO:0007669"/>
    <property type="project" value="InterPro"/>
</dbReference>
<dbReference type="PANTHER" id="PTHR33116:SF86">
    <property type="entry name" value="REVERSE TRANSCRIPTASE DOMAIN-CONTAINING PROTEIN"/>
    <property type="match status" value="1"/>
</dbReference>
<evidence type="ECO:0000313" key="2">
    <source>
        <dbReference type="EMBL" id="KAL0010115.1"/>
    </source>
</evidence>
<protein>
    <recommendedName>
        <fullName evidence="1">Reverse transcriptase domain-containing protein</fullName>
    </recommendedName>
</protein>
<evidence type="ECO:0000259" key="1">
    <source>
        <dbReference type="PROSITE" id="PS50878"/>
    </source>
</evidence>
<dbReference type="PROSITE" id="PS50878">
    <property type="entry name" value="RT_POL"/>
    <property type="match status" value="1"/>
</dbReference>
<organism evidence="2 3">
    <name type="scientific">Lithocarpus litseifolius</name>
    <dbReference type="NCBI Taxonomy" id="425828"/>
    <lineage>
        <taxon>Eukaryota</taxon>
        <taxon>Viridiplantae</taxon>
        <taxon>Streptophyta</taxon>
        <taxon>Embryophyta</taxon>
        <taxon>Tracheophyta</taxon>
        <taxon>Spermatophyta</taxon>
        <taxon>Magnoliopsida</taxon>
        <taxon>eudicotyledons</taxon>
        <taxon>Gunneridae</taxon>
        <taxon>Pentapetalae</taxon>
        <taxon>rosids</taxon>
        <taxon>fabids</taxon>
        <taxon>Fagales</taxon>
        <taxon>Fagaceae</taxon>
        <taxon>Lithocarpus</taxon>
    </lineage>
</organism>
<reference evidence="2 3" key="1">
    <citation type="submission" date="2024-01" db="EMBL/GenBank/DDBJ databases">
        <title>A telomere-to-telomere, gap-free genome of sweet tea (Lithocarpus litseifolius).</title>
        <authorList>
            <person name="Zhou J."/>
        </authorList>
    </citation>
    <scope>NUCLEOTIDE SEQUENCE [LARGE SCALE GENOMIC DNA]</scope>
    <source>
        <strain evidence="2">Zhou-2022a</strain>
        <tissue evidence="2">Leaf</tissue>
    </source>
</reference>
<dbReference type="InterPro" id="IPR000477">
    <property type="entry name" value="RT_dom"/>
</dbReference>
<dbReference type="InterPro" id="IPR044730">
    <property type="entry name" value="RNase_H-like_dom_plant"/>
</dbReference>
<dbReference type="Proteomes" id="UP001459277">
    <property type="component" value="Unassembled WGS sequence"/>
</dbReference>
<dbReference type="Gene3D" id="3.60.10.10">
    <property type="entry name" value="Endonuclease/exonuclease/phosphatase"/>
    <property type="match status" value="1"/>
</dbReference>
<accession>A0AAW2DLB9</accession>
<dbReference type="AlphaFoldDB" id="A0AAW2DLB9"/>
<dbReference type="InterPro" id="IPR036397">
    <property type="entry name" value="RNaseH_sf"/>
</dbReference>
<dbReference type="Pfam" id="PF13456">
    <property type="entry name" value="RVT_3"/>
    <property type="match status" value="1"/>
</dbReference>
<feature type="domain" description="Reverse transcriptase" evidence="1">
    <location>
        <begin position="479"/>
        <end position="790"/>
    </location>
</feature>
<dbReference type="SUPFAM" id="SSF56672">
    <property type="entry name" value="DNA/RNA polymerases"/>
    <property type="match status" value="1"/>
</dbReference>
<dbReference type="InterPro" id="IPR043502">
    <property type="entry name" value="DNA/RNA_pol_sf"/>
</dbReference>